<evidence type="ECO:0000256" key="7">
    <source>
        <dbReference type="ARBA" id="ARBA00022840"/>
    </source>
</evidence>
<gene>
    <name evidence="9" type="ORF">AXW67_37025</name>
</gene>
<dbReference type="Gene3D" id="3.30.565.10">
    <property type="entry name" value="Histidine kinase-like ATPase, C-terminal domain"/>
    <property type="match status" value="1"/>
</dbReference>
<evidence type="ECO:0000256" key="5">
    <source>
        <dbReference type="ARBA" id="ARBA00022741"/>
    </source>
</evidence>
<dbReference type="SUPFAM" id="SSF55874">
    <property type="entry name" value="ATPase domain of HSP90 chaperone/DNA topoisomerase II/histidine kinase"/>
    <property type="match status" value="1"/>
</dbReference>
<protein>
    <recommendedName>
        <fullName evidence="2">histidine kinase</fullName>
        <ecNumber evidence="2">2.7.13.3</ecNumber>
    </recommendedName>
</protein>
<organism evidence="9 10">
    <name type="scientific">Bradyrhizobium neotropicale</name>
    <dbReference type="NCBI Taxonomy" id="1497615"/>
    <lineage>
        <taxon>Bacteria</taxon>
        <taxon>Pseudomonadati</taxon>
        <taxon>Pseudomonadota</taxon>
        <taxon>Alphaproteobacteria</taxon>
        <taxon>Hyphomicrobiales</taxon>
        <taxon>Nitrobacteraceae</taxon>
        <taxon>Bradyrhizobium</taxon>
    </lineage>
</organism>
<dbReference type="AlphaFoldDB" id="A0A176ZGP1"/>
<evidence type="ECO:0000256" key="3">
    <source>
        <dbReference type="ARBA" id="ARBA00022553"/>
    </source>
</evidence>
<evidence type="ECO:0000256" key="6">
    <source>
        <dbReference type="ARBA" id="ARBA00022777"/>
    </source>
</evidence>
<keyword evidence="5" id="KW-0547">Nucleotide-binding</keyword>
<evidence type="ECO:0000313" key="9">
    <source>
        <dbReference type="EMBL" id="OAF19384.1"/>
    </source>
</evidence>
<feature type="domain" description="Signal transduction histidine kinase subgroup 2 dimerisation and phosphoacceptor" evidence="8">
    <location>
        <begin position="22"/>
        <end position="96"/>
    </location>
</feature>
<dbReference type="EC" id="2.7.13.3" evidence="2"/>
<accession>A0A176ZGP1</accession>
<dbReference type="InterPro" id="IPR036890">
    <property type="entry name" value="HATPase_C_sf"/>
</dbReference>
<keyword evidence="3" id="KW-0597">Phosphoprotein</keyword>
<dbReference type="InterPro" id="IPR011495">
    <property type="entry name" value="Sig_transdc_His_kin_sub2_dim/P"/>
</dbReference>
<comment type="caution">
    <text evidence="9">The sequence shown here is derived from an EMBL/GenBank/DDBJ whole genome shotgun (WGS) entry which is preliminary data.</text>
</comment>
<sequence length="217" mass="23340">MSGPSELLPDGGDMAERLVLRELSHELGDELASVIKLVSVAASRCDSPEARASLASVRDRLRGHAQVHRSLQMMEYTTTIDLAAYLHHLCRSISRSRLERDGIALSLLLDPVRMSSERCRLLGMIVFELLADSARHVPHGGAGAIHLEMWPTDTSIACCVTDNGSSDEGAHLERGSAVVEALAASVRGTVDIRRGLDGTRVVVNIPRGADEMPVAGE</sequence>
<dbReference type="PANTHER" id="PTHR41523">
    <property type="entry name" value="TWO-COMPONENT SYSTEM SENSOR PROTEIN"/>
    <property type="match status" value="1"/>
</dbReference>
<dbReference type="Pfam" id="PF07568">
    <property type="entry name" value="HisKA_2"/>
    <property type="match status" value="1"/>
</dbReference>
<evidence type="ECO:0000256" key="2">
    <source>
        <dbReference type="ARBA" id="ARBA00012438"/>
    </source>
</evidence>
<dbReference type="Proteomes" id="UP000077173">
    <property type="component" value="Unassembled WGS sequence"/>
</dbReference>
<evidence type="ECO:0000259" key="8">
    <source>
        <dbReference type="Pfam" id="PF07568"/>
    </source>
</evidence>
<dbReference type="GO" id="GO:0005524">
    <property type="term" value="F:ATP binding"/>
    <property type="evidence" value="ECO:0007669"/>
    <property type="project" value="UniProtKB-KW"/>
</dbReference>
<proteinExistence type="predicted"/>
<evidence type="ECO:0000256" key="4">
    <source>
        <dbReference type="ARBA" id="ARBA00022679"/>
    </source>
</evidence>
<keyword evidence="7" id="KW-0067">ATP-binding</keyword>
<dbReference type="PANTHER" id="PTHR41523:SF8">
    <property type="entry name" value="ETHYLENE RESPONSE SENSOR PROTEIN"/>
    <property type="match status" value="1"/>
</dbReference>
<keyword evidence="10" id="KW-1185">Reference proteome</keyword>
<keyword evidence="4" id="KW-0808">Transferase</keyword>
<keyword evidence="6" id="KW-0418">Kinase</keyword>
<dbReference type="EMBL" id="LSEF01000025">
    <property type="protein sequence ID" value="OAF19384.1"/>
    <property type="molecule type" value="Genomic_DNA"/>
</dbReference>
<evidence type="ECO:0000313" key="10">
    <source>
        <dbReference type="Proteomes" id="UP000077173"/>
    </source>
</evidence>
<reference evidence="9 10" key="1">
    <citation type="submission" date="2016-02" db="EMBL/GenBank/DDBJ databases">
        <title>Draft genome sequence of the strain BR 10247T Bradyrhizobium neotropicale isolated from nodules of Centrolobium paraense.</title>
        <authorList>
            <person name="Simoes-Araujo J.L."/>
            <person name="Barauna A.C."/>
            <person name="Silva K."/>
            <person name="Zilli J.E."/>
        </authorList>
    </citation>
    <scope>NUCLEOTIDE SEQUENCE [LARGE SCALE GENOMIC DNA]</scope>
    <source>
        <strain evidence="9 10">BR 10247</strain>
    </source>
</reference>
<evidence type="ECO:0000256" key="1">
    <source>
        <dbReference type="ARBA" id="ARBA00000085"/>
    </source>
</evidence>
<name>A0A176ZGP1_9BRAD</name>
<dbReference type="GO" id="GO:0004673">
    <property type="term" value="F:protein histidine kinase activity"/>
    <property type="evidence" value="ECO:0007669"/>
    <property type="project" value="UniProtKB-EC"/>
</dbReference>
<comment type="catalytic activity">
    <reaction evidence="1">
        <text>ATP + protein L-histidine = ADP + protein N-phospho-L-histidine.</text>
        <dbReference type="EC" id="2.7.13.3"/>
    </reaction>
</comment>